<sequence>MLPKAFLLFMLPIAGLAVLRPDAFETLLGASGHRAQQQAAAVTPAATPAGGNGGYPSKRLYADRDGHYRARARLDGRTFDVMVDTGATIVALTWSTGLDLGLVRPGMTMDAPMQTANGRVLGKRVTIPRLEVEGLSVASVDAVVLPAGALSTNLLGMSYLSRLRRFEFAQNTLLLEQ</sequence>
<evidence type="ECO:0000313" key="3">
    <source>
        <dbReference type="Proteomes" id="UP000241808"/>
    </source>
</evidence>
<dbReference type="Pfam" id="PF13975">
    <property type="entry name" value="gag-asp_proteas"/>
    <property type="match status" value="1"/>
</dbReference>
<accession>A0A2T4ZFH7</accession>
<organism evidence="2 3">
    <name type="scientific">Phreatobacter oligotrophus</name>
    <dbReference type="NCBI Taxonomy" id="1122261"/>
    <lineage>
        <taxon>Bacteria</taxon>
        <taxon>Pseudomonadati</taxon>
        <taxon>Pseudomonadota</taxon>
        <taxon>Alphaproteobacteria</taxon>
        <taxon>Hyphomicrobiales</taxon>
        <taxon>Phreatobacteraceae</taxon>
        <taxon>Phreatobacter</taxon>
    </lineage>
</organism>
<dbReference type="CDD" id="cd05483">
    <property type="entry name" value="retropepsin_like_bacteria"/>
    <property type="match status" value="1"/>
</dbReference>
<name>A0A2T4ZFH7_9HYPH</name>
<keyword evidence="3" id="KW-1185">Reference proteome</keyword>
<feature type="signal peptide" evidence="1">
    <location>
        <begin position="1"/>
        <end position="19"/>
    </location>
</feature>
<comment type="caution">
    <text evidence="2">The sequence shown here is derived from an EMBL/GenBank/DDBJ whole genome shotgun (WGS) entry which is preliminary data.</text>
</comment>
<evidence type="ECO:0000256" key="1">
    <source>
        <dbReference type="SAM" id="SignalP"/>
    </source>
</evidence>
<protein>
    <submittedName>
        <fullName evidence="2">Aspartyl protease family protein</fullName>
    </submittedName>
</protein>
<proteinExistence type="predicted"/>
<dbReference type="GO" id="GO:0006508">
    <property type="term" value="P:proteolysis"/>
    <property type="evidence" value="ECO:0007669"/>
    <property type="project" value="UniProtKB-KW"/>
</dbReference>
<dbReference type="PROSITE" id="PS00141">
    <property type="entry name" value="ASP_PROTEASE"/>
    <property type="match status" value="1"/>
</dbReference>
<dbReference type="GO" id="GO:0004190">
    <property type="term" value="F:aspartic-type endopeptidase activity"/>
    <property type="evidence" value="ECO:0007669"/>
    <property type="project" value="InterPro"/>
</dbReference>
<dbReference type="SUPFAM" id="SSF50630">
    <property type="entry name" value="Acid proteases"/>
    <property type="match status" value="1"/>
</dbReference>
<dbReference type="EMBL" id="PZZL01000002">
    <property type="protein sequence ID" value="PTM60667.1"/>
    <property type="molecule type" value="Genomic_DNA"/>
</dbReference>
<keyword evidence="2" id="KW-0645">Protease</keyword>
<dbReference type="AlphaFoldDB" id="A0A2T4ZFH7"/>
<feature type="chain" id="PRO_5015567393" evidence="1">
    <location>
        <begin position="20"/>
        <end position="177"/>
    </location>
</feature>
<dbReference type="Gene3D" id="2.40.70.10">
    <property type="entry name" value="Acid Proteases"/>
    <property type="match status" value="1"/>
</dbReference>
<evidence type="ECO:0000313" key="2">
    <source>
        <dbReference type="EMBL" id="PTM60667.1"/>
    </source>
</evidence>
<gene>
    <name evidence="2" type="ORF">C8P69_10249</name>
</gene>
<keyword evidence="2" id="KW-0378">Hydrolase</keyword>
<dbReference type="InterPro" id="IPR021109">
    <property type="entry name" value="Peptidase_aspartic_dom_sf"/>
</dbReference>
<dbReference type="RefSeq" id="WP_108174627.1">
    <property type="nucleotide sequence ID" value="NZ_PZZL01000002.1"/>
</dbReference>
<dbReference type="InterPro" id="IPR011969">
    <property type="entry name" value="Clan_AA_Asp_peptidase_C"/>
</dbReference>
<dbReference type="OrthoDB" id="7595324at2"/>
<reference evidence="2 3" key="1">
    <citation type="submission" date="2018-04" db="EMBL/GenBank/DDBJ databases">
        <title>Genomic Encyclopedia of Archaeal and Bacterial Type Strains, Phase II (KMG-II): from individual species to whole genera.</title>
        <authorList>
            <person name="Goeker M."/>
        </authorList>
    </citation>
    <scope>NUCLEOTIDE SEQUENCE [LARGE SCALE GENOMIC DNA]</scope>
    <source>
        <strain evidence="2 3">DSM 25521</strain>
    </source>
</reference>
<dbReference type="InterPro" id="IPR034122">
    <property type="entry name" value="Retropepsin-like_bacterial"/>
</dbReference>
<dbReference type="NCBIfam" id="TIGR02281">
    <property type="entry name" value="clan_AA_DTGA"/>
    <property type="match status" value="1"/>
</dbReference>
<keyword evidence="1" id="KW-0732">Signal</keyword>
<dbReference type="Proteomes" id="UP000241808">
    <property type="component" value="Unassembled WGS sequence"/>
</dbReference>
<dbReference type="InterPro" id="IPR001969">
    <property type="entry name" value="Aspartic_peptidase_AS"/>
</dbReference>